<dbReference type="Proteomes" id="UP000028194">
    <property type="component" value="Chromosome"/>
</dbReference>
<evidence type="ECO:0000256" key="1">
    <source>
        <dbReference type="SAM" id="Phobius"/>
    </source>
</evidence>
<feature type="transmembrane region" description="Helical" evidence="1">
    <location>
        <begin position="6"/>
        <end position="24"/>
    </location>
</feature>
<protein>
    <submittedName>
        <fullName evidence="2">Uncharacterized protein</fullName>
    </submittedName>
</protein>
<feature type="transmembrane region" description="Helical" evidence="1">
    <location>
        <begin position="36"/>
        <end position="55"/>
    </location>
</feature>
<accession>A0A075MTL6</accession>
<dbReference type="RefSeq" id="WP_148701038.1">
    <property type="nucleotide sequence ID" value="NZ_CP007174.1"/>
</dbReference>
<keyword evidence="3" id="KW-1185">Reference proteome</keyword>
<proteinExistence type="predicted"/>
<gene>
    <name evidence="2" type="ORF">NTE_02418</name>
</gene>
<keyword evidence="1" id="KW-0472">Membrane</keyword>
<evidence type="ECO:0000313" key="2">
    <source>
        <dbReference type="EMBL" id="AIF84468.1"/>
    </source>
</evidence>
<dbReference type="KEGG" id="nev:NTE_02418"/>
<sequence length="189" mass="20607">MPPAYSIIFAAVMMGFLGYTRITAAVRGSKVHKARLYGLSIFYVVFASYLTFNSFAFGIPLVYIVPYVLVFVGAEYLSNRYSGKTLSFWKTANGAVYAKGGLAIYLVYVAATGARIVISLFFVGSLTALFVYSPNTVLHDVNPAAVGLALIVSEFLLVLGAGLLVGLNRQINLHYNLITQDKETVPILW</sequence>
<keyword evidence="1" id="KW-1133">Transmembrane helix</keyword>
<feature type="transmembrane region" description="Helical" evidence="1">
    <location>
        <begin position="144"/>
        <end position="167"/>
    </location>
</feature>
<feature type="transmembrane region" description="Helical" evidence="1">
    <location>
        <begin position="61"/>
        <end position="81"/>
    </location>
</feature>
<dbReference type="EMBL" id="CP007174">
    <property type="protein sequence ID" value="AIF84468.1"/>
    <property type="molecule type" value="Genomic_DNA"/>
</dbReference>
<dbReference type="AlphaFoldDB" id="A0A075MTL6"/>
<evidence type="ECO:0000313" key="3">
    <source>
        <dbReference type="Proteomes" id="UP000028194"/>
    </source>
</evidence>
<dbReference type="STRING" id="1459636.NTE_02418"/>
<organism evidence="2 3">
    <name type="scientific">Candidatus Nitrososphaera evergladensis SR1</name>
    <dbReference type="NCBI Taxonomy" id="1459636"/>
    <lineage>
        <taxon>Archaea</taxon>
        <taxon>Nitrososphaerota</taxon>
        <taxon>Nitrososphaeria</taxon>
        <taxon>Nitrososphaerales</taxon>
        <taxon>Nitrososphaeraceae</taxon>
        <taxon>Nitrososphaera</taxon>
    </lineage>
</organism>
<name>A0A075MTL6_9ARCH</name>
<feature type="transmembrane region" description="Helical" evidence="1">
    <location>
        <begin position="102"/>
        <end position="132"/>
    </location>
</feature>
<keyword evidence="1" id="KW-0812">Transmembrane</keyword>
<dbReference type="OrthoDB" id="10715at2157"/>
<dbReference type="GeneID" id="41598128"/>
<dbReference type="HOGENOM" id="CLU_1431583_0_0_2"/>
<reference evidence="2 3" key="1">
    <citation type="journal article" date="2014" name="PLoS ONE">
        <title>Genome Sequence of Candidatus Nitrososphaera evergladensis from Group I.1b Enriched from Everglades Soil Reveals Novel Genomic Features of the Ammonia-Oxidizing Archaea.</title>
        <authorList>
            <person name="Zhalnina K.V."/>
            <person name="Dias R."/>
            <person name="Leonard M.T."/>
            <person name="Dorr de Quadros P."/>
            <person name="Camargo F.A."/>
            <person name="Drew J.C."/>
            <person name="Farmerie W.G."/>
            <person name="Daroub S.H."/>
            <person name="Triplett E.W."/>
        </authorList>
    </citation>
    <scope>NUCLEOTIDE SEQUENCE [LARGE SCALE GENOMIC DNA]</scope>
    <source>
        <strain evidence="2 3">SR1</strain>
    </source>
</reference>